<organism evidence="3 4">
    <name type="scientific">Thioclava dalianensis</name>
    <dbReference type="NCBI Taxonomy" id="1185766"/>
    <lineage>
        <taxon>Bacteria</taxon>
        <taxon>Pseudomonadati</taxon>
        <taxon>Pseudomonadota</taxon>
        <taxon>Alphaproteobacteria</taxon>
        <taxon>Rhodobacterales</taxon>
        <taxon>Paracoccaceae</taxon>
        <taxon>Thioclava</taxon>
    </lineage>
</organism>
<evidence type="ECO:0000313" key="3">
    <source>
        <dbReference type="EMBL" id="KEP68588.1"/>
    </source>
</evidence>
<dbReference type="OrthoDB" id="9812109at2"/>
<evidence type="ECO:0000256" key="1">
    <source>
        <dbReference type="SAM" id="SignalP"/>
    </source>
</evidence>
<dbReference type="InterPro" id="IPR036873">
    <property type="entry name" value="Rhodanese-like_dom_sf"/>
</dbReference>
<dbReference type="InterPro" id="IPR001763">
    <property type="entry name" value="Rhodanese-like_dom"/>
</dbReference>
<keyword evidence="1" id="KW-0732">Signal</keyword>
<sequence>MLSRRQTFGLFASSTLLAYSPAWADNHDVWALDTLHDALKSDLARLVDIRRPEEWQDTGVAEGAWPIDMTHPRFGERLFAARDLAAGRPVALICRTGHRSGLVMSKLREAKAAGFVDAVGGMLGAPGRSGWIEQGLPTVTREAALAALPSELA</sequence>
<name>A0A074THR9_9RHOB</name>
<dbReference type="PROSITE" id="PS50206">
    <property type="entry name" value="RHODANESE_3"/>
    <property type="match status" value="1"/>
</dbReference>
<feature type="chain" id="PRO_5001699807" evidence="1">
    <location>
        <begin position="25"/>
        <end position="153"/>
    </location>
</feature>
<keyword evidence="3" id="KW-0808">Transferase</keyword>
<feature type="signal peptide" evidence="1">
    <location>
        <begin position="1"/>
        <end position="24"/>
    </location>
</feature>
<evidence type="ECO:0000313" key="4">
    <source>
        <dbReference type="Proteomes" id="UP000027725"/>
    </source>
</evidence>
<reference evidence="3 4" key="1">
    <citation type="submission" date="2014-03" db="EMBL/GenBank/DDBJ databases">
        <title>The draft genome sequence of Thioclava dalianensis DLFJ1-1.</title>
        <authorList>
            <person name="Lai Q."/>
            <person name="Shao Z."/>
        </authorList>
    </citation>
    <scope>NUCLEOTIDE SEQUENCE [LARGE SCALE GENOMIC DNA]</scope>
    <source>
        <strain evidence="3 4">DLFJ1-1</strain>
    </source>
</reference>
<dbReference type="SUPFAM" id="SSF52821">
    <property type="entry name" value="Rhodanese/Cell cycle control phosphatase"/>
    <property type="match status" value="1"/>
</dbReference>
<dbReference type="EMBL" id="JHEH01000028">
    <property type="protein sequence ID" value="KEP68588.1"/>
    <property type="molecule type" value="Genomic_DNA"/>
</dbReference>
<dbReference type="eggNOG" id="COG0607">
    <property type="taxonomic scope" value="Bacteria"/>
</dbReference>
<comment type="caution">
    <text evidence="3">The sequence shown here is derived from an EMBL/GenBank/DDBJ whole genome shotgun (WGS) entry which is preliminary data.</text>
</comment>
<keyword evidence="4" id="KW-1185">Reference proteome</keyword>
<dbReference type="Gene3D" id="3.40.250.10">
    <property type="entry name" value="Rhodanese-like domain"/>
    <property type="match status" value="1"/>
</dbReference>
<feature type="domain" description="Rhodanese" evidence="2">
    <location>
        <begin position="40"/>
        <end position="140"/>
    </location>
</feature>
<dbReference type="STRING" id="1185766.SAMN05216224_11438"/>
<dbReference type="RefSeq" id="WP_035367136.1">
    <property type="nucleotide sequence ID" value="NZ_FOVB01000014.1"/>
</dbReference>
<evidence type="ECO:0000259" key="2">
    <source>
        <dbReference type="PROSITE" id="PS50206"/>
    </source>
</evidence>
<proteinExistence type="predicted"/>
<gene>
    <name evidence="3" type="ORF">DL1_09655</name>
</gene>
<dbReference type="AlphaFoldDB" id="A0A074THR9"/>
<dbReference type="CDD" id="cd00158">
    <property type="entry name" value="RHOD"/>
    <property type="match status" value="1"/>
</dbReference>
<dbReference type="Pfam" id="PF00581">
    <property type="entry name" value="Rhodanese"/>
    <property type="match status" value="1"/>
</dbReference>
<accession>A0A074THR9</accession>
<protein>
    <submittedName>
        <fullName evidence="3">Sulfurtransferase</fullName>
    </submittedName>
</protein>
<dbReference type="Proteomes" id="UP000027725">
    <property type="component" value="Unassembled WGS sequence"/>
</dbReference>
<dbReference type="GO" id="GO:0016740">
    <property type="term" value="F:transferase activity"/>
    <property type="evidence" value="ECO:0007669"/>
    <property type="project" value="UniProtKB-KW"/>
</dbReference>